<keyword evidence="2" id="KW-0378">Hydrolase</keyword>
<dbReference type="GO" id="GO:0004175">
    <property type="term" value="F:endopeptidase activity"/>
    <property type="evidence" value="ECO:0007669"/>
    <property type="project" value="TreeGrafter"/>
</dbReference>
<protein>
    <recommendedName>
        <fullName evidence="4">Tail specific protease domain-containing protein</fullName>
    </recommendedName>
</protein>
<proteinExistence type="predicted"/>
<dbReference type="AlphaFoldDB" id="A0A382HSK8"/>
<sequence length="205" mass="22043">IVRGVIPLDSVNWEVLGNSTAYIRIFSFTETTHRDLEDALNGIKKSGGPGIILDLRDNPGGLLSSTVAVASEFLDEGLVLYSKDGDGDRIDYKVQPGGLATDIPLVVLVNYLSASGSEVLAAALQDHGRAVLIGTRTYGKGSVNLPTQLSDGSGLYFTIRRWYSPHGHLIEGKGLNPDFEVPPVFVEGRDLQLDTAVSYILSLED</sequence>
<dbReference type="EMBL" id="UINC01063092">
    <property type="protein sequence ID" value="SVB90354.1"/>
    <property type="molecule type" value="Genomic_DNA"/>
</dbReference>
<gene>
    <name evidence="5" type="ORF">METZ01_LOCUS243208</name>
</gene>
<dbReference type="GO" id="GO:0030288">
    <property type="term" value="C:outer membrane-bounded periplasmic space"/>
    <property type="evidence" value="ECO:0007669"/>
    <property type="project" value="TreeGrafter"/>
</dbReference>
<feature type="non-terminal residue" evidence="5">
    <location>
        <position position="1"/>
    </location>
</feature>
<dbReference type="Pfam" id="PF03572">
    <property type="entry name" value="Peptidase_S41"/>
    <property type="match status" value="1"/>
</dbReference>
<dbReference type="PANTHER" id="PTHR32060:SF30">
    <property type="entry name" value="CARBOXY-TERMINAL PROCESSING PROTEASE CTPA"/>
    <property type="match status" value="1"/>
</dbReference>
<dbReference type="PANTHER" id="PTHR32060">
    <property type="entry name" value="TAIL-SPECIFIC PROTEASE"/>
    <property type="match status" value="1"/>
</dbReference>
<dbReference type="InterPro" id="IPR029045">
    <property type="entry name" value="ClpP/crotonase-like_dom_sf"/>
</dbReference>
<dbReference type="GO" id="GO:0006508">
    <property type="term" value="P:proteolysis"/>
    <property type="evidence" value="ECO:0007669"/>
    <property type="project" value="UniProtKB-KW"/>
</dbReference>
<accession>A0A382HSK8</accession>
<evidence type="ECO:0000259" key="4">
    <source>
        <dbReference type="SMART" id="SM00245"/>
    </source>
</evidence>
<dbReference type="GO" id="GO:0008236">
    <property type="term" value="F:serine-type peptidase activity"/>
    <property type="evidence" value="ECO:0007669"/>
    <property type="project" value="UniProtKB-KW"/>
</dbReference>
<organism evidence="5">
    <name type="scientific">marine metagenome</name>
    <dbReference type="NCBI Taxonomy" id="408172"/>
    <lineage>
        <taxon>unclassified sequences</taxon>
        <taxon>metagenomes</taxon>
        <taxon>ecological metagenomes</taxon>
    </lineage>
</organism>
<name>A0A382HSK8_9ZZZZ</name>
<keyword evidence="3" id="KW-0720">Serine protease</keyword>
<dbReference type="SMART" id="SM00245">
    <property type="entry name" value="TSPc"/>
    <property type="match status" value="1"/>
</dbReference>
<feature type="domain" description="Tail specific protease" evidence="4">
    <location>
        <begin position="1"/>
        <end position="182"/>
    </location>
</feature>
<keyword evidence="1" id="KW-0645">Protease</keyword>
<evidence type="ECO:0000256" key="3">
    <source>
        <dbReference type="ARBA" id="ARBA00022825"/>
    </source>
</evidence>
<dbReference type="GO" id="GO:0007165">
    <property type="term" value="P:signal transduction"/>
    <property type="evidence" value="ECO:0007669"/>
    <property type="project" value="TreeGrafter"/>
</dbReference>
<dbReference type="InterPro" id="IPR004447">
    <property type="entry name" value="Peptidase_S41A"/>
</dbReference>
<evidence type="ECO:0000256" key="1">
    <source>
        <dbReference type="ARBA" id="ARBA00022670"/>
    </source>
</evidence>
<dbReference type="InterPro" id="IPR005151">
    <property type="entry name" value="Tail-specific_protease"/>
</dbReference>
<evidence type="ECO:0000313" key="5">
    <source>
        <dbReference type="EMBL" id="SVB90354.1"/>
    </source>
</evidence>
<dbReference type="SUPFAM" id="SSF52096">
    <property type="entry name" value="ClpP/crotonase"/>
    <property type="match status" value="1"/>
</dbReference>
<dbReference type="CDD" id="cd07560">
    <property type="entry name" value="Peptidase_S41_CPP"/>
    <property type="match status" value="1"/>
</dbReference>
<evidence type="ECO:0000256" key="2">
    <source>
        <dbReference type="ARBA" id="ARBA00022801"/>
    </source>
</evidence>
<reference evidence="5" key="1">
    <citation type="submission" date="2018-05" db="EMBL/GenBank/DDBJ databases">
        <authorList>
            <person name="Lanie J.A."/>
            <person name="Ng W.-L."/>
            <person name="Kazmierczak K.M."/>
            <person name="Andrzejewski T.M."/>
            <person name="Davidsen T.M."/>
            <person name="Wayne K.J."/>
            <person name="Tettelin H."/>
            <person name="Glass J.I."/>
            <person name="Rusch D."/>
            <person name="Podicherti R."/>
            <person name="Tsui H.-C.T."/>
            <person name="Winkler M.E."/>
        </authorList>
    </citation>
    <scope>NUCLEOTIDE SEQUENCE</scope>
</reference>
<dbReference type="Gene3D" id="3.90.226.10">
    <property type="entry name" value="2-enoyl-CoA Hydratase, Chain A, domain 1"/>
    <property type="match status" value="1"/>
</dbReference>